<dbReference type="GO" id="GO:0016740">
    <property type="term" value="F:transferase activity"/>
    <property type="evidence" value="ECO:0007669"/>
    <property type="project" value="UniProtKB-KW"/>
</dbReference>
<dbReference type="Gene3D" id="3.90.550.10">
    <property type="entry name" value="Spore Coat Polysaccharide Biosynthesis Protein SpsA, Chain A"/>
    <property type="match status" value="1"/>
</dbReference>
<protein>
    <submittedName>
        <fullName evidence="2">Glycosyltransferase family 2 protein</fullName>
    </submittedName>
</protein>
<dbReference type="PANTHER" id="PTHR43685:SF2">
    <property type="entry name" value="GLYCOSYLTRANSFERASE 2-LIKE DOMAIN-CONTAINING PROTEIN"/>
    <property type="match status" value="1"/>
</dbReference>
<evidence type="ECO:0000259" key="1">
    <source>
        <dbReference type="Pfam" id="PF00535"/>
    </source>
</evidence>
<keyword evidence="3" id="KW-1185">Reference proteome</keyword>
<evidence type="ECO:0000313" key="2">
    <source>
        <dbReference type="EMBL" id="TFW17128.1"/>
    </source>
</evidence>
<dbReference type="CDD" id="cd00761">
    <property type="entry name" value="Glyco_tranf_GTA_type"/>
    <property type="match status" value="1"/>
</dbReference>
<comment type="caution">
    <text evidence="2">The sequence shown here is derived from an EMBL/GenBank/DDBJ whole genome shotgun (WGS) entry which is preliminary data.</text>
</comment>
<dbReference type="InterPro" id="IPR001173">
    <property type="entry name" value="Glyco_trans_2-like"/>
</dbReference>
<dbReference type="EMBL" id="SPVG01000212">
    <property type="protein sequence ID" value="TFW17128.1"/>
    <property type="molecule type" value="Genomic_DNA"/>
</dbReference>
<dbReference type="PANTHER" id="PTHR43685">
    <property type="entry name" value="GLYCOSYLTRANSFERASE"/>
    <property type="match status" value="1"/>
</dbReference>
<proteinExistence type="predicted"/>
<accession>A0A4Y9S6Q7</accession>
<gene>
    <name evidence="2" type="ORF">E4L98_21580</name>
</gene>
<dbReference type="OrthoDB" id="9781367at2"/>
<organism evidence="2 3">
    <name type="scientific">Duganella callida</name>
    <dbReference type="NCBI Taxonomy" id="2561932"/>
    <lineage>
        <taxon>Bacteria</taxon>
        <taxon>Pseudomonadati</taxon>
        <taxon>Pseudomonadota</taxon>
        <taxon>Betaproteobacteria</taxon>
        <taxon>Burkholderiales</taxon>
        <taxon>Oxalobacteraceae</taxon>
        <taxon>Telluria group</taxon>
        <taxon>Duganella</taxon>
    </lineage>
</organism>
<dbReference type="AlphaFoldDB" id="A0A4Y9S6Q7"/>
<dbReference type="Pfam" id="PF00535">
    <property type="entry name" value="Glycos_transf_2"/>
    <property type="match status" value="1"/>
</dbReference>
<dbReference type="Proteomes" id="UP000297729">
    <property type="component" value="Unassembled WGS sequence"/>
</dbReference>
<reference evidence="2 3" key="1">
    <citation type="submission" date="2019-03" db="EMBL/GenBank/DDBJ databases">
        <title>Draft Genome Sequence of Duganella callidus sp. nov., a Novel Duganella Species Isolated from Cultivated Soil.</title>
        <authorList>
            <person name="Raths R."/>
            <person name="Peta V."/>
            <person name="Bucking H."/>
        </authorList>
    </citation>
    <scope>NUCLEOTIDE SEQUENCE [LARGE SCALE GENOMIC DNA]</scope>
    <source>
        <strain evidence="2 3">DN04</strain>
    </source>
</reference>
<dbReference type="RefSeq" id="WP_135203605.1">
    <property type="nucleotide sequence ID" value="NZ_SPVG01000212.1"/>
</dbReference>
<dbReference type="SUPFAM" id="SSF53448">
    <property type="entry name" value="Nucleotide-diphospho-sugar transferases"/>
    <property type="match status" value="1"/>
</dbReference>
<evidence type="ECO:0000313" key="3">
    <source>
        <dbReference type="Proteomes" id="UP000297729"/>
    </source>
</evidence>
<sequence length="259" mass="29138">MFTVIVPTHARPLLLRRTLQSLIAQTYQEFQVIVVDDSGAYVPPYAEMAAMPGRYTYIIRSGVNGPAESRNMALDLVRTPYVIFLDDDDTFEPGHLAALAKHIGNGKPELLSCDFSVINEDRTQNPPQFLSRDQVSTAAVTAASVHVINRIPNSCLIYRRDVVEKLRYATDMIIYEDWDFLLAALKGRTLRHVATGGVNIHKSKADAPENMRRGNTRDDLIVQTMLDLYRKHRAPDQATRQARLQLMQQAGVTITLDQC</sequence>
<feature type="domain" description="Glycosyltransferase 2-like" evidence="1">
    <location>
        <begin position="3"/>
        <end position="166"/>
    </location>
</feature>
<name>A0A4Y9S6Q7_9BURK</name>
<dbReference type="InterPro" id="IPR029044">
    <property type="entry name" value="Nucleotide-diphossugar_trans"/>
</dbReference>
<keyword evidence="2" id="KW-0808">Transferase</keyword>
<dbReference type="InterPro" id="IPR050834">
    <property type="entry name" value="Glycosyltransf_2"/>
</dbReference>